<feature type="domain" description="Histidine kinase" evidence="5">
    <location>
        <begin position="450"/>
        <end position="693"/>
    </location>
</feature>
<dbReference type="NCBIfam" id="TIGR00229">
    <property type="entry name" value="sensory_box"/>
    <property type="match status" value="2"/>
</dbReference>
<keyword evidence="9" id="KW-1185">Reference proteome</keyword>
<dbReference type="SUPFAM" id="SSF47384">
    <property type="entry name" value="Homodimeric domain of signal transducing histidine kinase"/>
    <property type="match status" value="1"/>
</dbReference>
<evidence type="ECO:0000256" key="1">
    <source>
        <dbReference type="ARBA" id="ARBA00000085"/>
    </source>
</evidence>
<organism evidence="8 9">
    <name type="scientific">Roseateles flavus</name>
    <dbReference type="NCBI Taxonomy" id="3149041"/>
    <lineage>
        <taxon>Bacteria</taxon>
        <taxon>Pseudomonadati</taxon>
        <taxon>Pseudomonadota</taxon>
        <taxon>Betaproteobacteria</taxon>
        <taxon>Burkholderiales</taxon>
        <taxon>Sphaerotilaceae</taxon>
        <taxon>Roseateles</taxon>
    </lineage>
</organism>
<dbReference type="SMART" id="SM00388">
    <property type="entry name" value="HisKA"/>
    <property type="match status" value="1"/>
</dbReference>
<accession>A0ABV0GL00</accession>
<dbReference type="SMART" id="SM00091">
    <property type="entry name" value="PAS"/>
    <property type="match status" value="3"/>
</dbReference>
<dbReference type="SMART" id="SM00387">
    <property type="entry name" value="HATPase_c"/>
    <property type="match status" value="1"/>
</dbReference>
<evidence type="ECO:0000313" key="8">
    <source>
        <dbReference type="EMBL" id="MEO3715685.1"/>
    </source>
</evidence>
<dbReference type="EC" id="2.7.13.3" evidence="2"/>
<dbReference type="Pfam" id="PF13188">
    <property type="entry name" value="PAS_8"/>
    <property type="match status" value="1"/>
</dbReference>
<feature type="domain" description="PAS" evidence="6">
    <location>
        <begin position="129"/>
        <end position="172"/>
    </location>
</feature>
<dbReference type="Gene3D" id="3.30.450.20">
    <property type="entry name" value="PAS domain"/>
    <property type="match status" value="3"/>
</dbReference>
<dbReference type="Pfam" id="PF02518">
    <property type="entry name" value="HATPase_c"/>
    <property type="match status" value="1"/>
</dbReference>
<dbReference type="EMBL" id="JBDPZC010000017">
    <property type="protein sequence ID" value="MEO3715685.1"/>
    <property type="molecule type" value="Genomic_DNA"/>
</dbReference>
<dbReference type="InterPro" id="IPR003594">
    <property type="entry name" value="HATPase_dom"/>
</dbReference>
<dbReference type="InterPro" id="IPR000014">
    <property type="entry name" value="PAS"/>
</dbReference>
<dbReference type="InterPro" id="IPR036890">
    <property type="entry name" value="HATPase_C_sf"/>
</dbReference>
<dbReference type="SUPFAM" id="SSF55785">
    <property type="entry name" value="PYP-like sensor domain (PAS domain)"/>
    <property type="match status" value="3"/>
</dbReference>
<keyword evidence="3" id="KW-0597">Phosphoprotein</keyword>
<comment type="caution">
    <text evidence="8">The sequence shown here is derived from an EMBL/GenBank/DDBJ whole genome shotgun (WGS) entry which is preliminary data.</text>
</comment>
<comment type="catalytic activity">
    <reaction evidence="1">
        <text>ATP + protein L-histidine = ADP + protein N-phospho-L-histidine.</text>
        <dbReference type="EC" id="2.7.13.3"/>
    </reaction>
</comment>
<evidence type="ECO:0000256" key="4">
    <source>
        <dbReference type="SAM" id="Coils"/>
    </source>
</evidence>
<dbReference type="Proteomes" id="UP001462640">
    <property type="component" value="Unassembled WGS sequence"/>
</dbReference>
<dbReference type="PANTHER" id="PTHR43065">
    <property type="entry name" value="SENSOR HISTIDINE KINASE"/>
    <property type="match status" value="1"/>
</dbReference>
<dbReference type="InterPro" id="IPR003661">
    <property type="entry name" value="HisK_dim/P_dom"/>
</dbReference>
<evidence type="ECO:0000256" key="3">
    <source>
        <dbReference type="ARBA" id="ARBA00022553"/>
    </source>
</evidence>
<dbReference type="Gene3D" id="1.10.287.130">
    <property type="match status" value="1"/>
</dbReference>
<dbReference type="InterPro" id="IPR013656">
    <property type="entry name" value="PAS_4"/>
</dbReference>
<evidence type="ECO:0000259" key="7">
    <source>
        <dbReference type="PROSITE" id="PS50113"/>
    </source>
</evidence>
<gene>
    <name evidence="8" type="ORF">ABDJ40_23165</name>
</gene>
<evidence type="ECO:0000259" key="5">
    <source>
        <dbReference type="PROSITE" id="PS50109"/>
    </source>
</evidence>
<dbReference type="InterPro" id="IPR036097">
    <property type="entry name" value="HisK_dim/P_sf"/>
</dbReference>
<evidence type="ECO:0000313" key="9">
    <source>
        <dbReference type="Proteomes" id="UP001462640"/>
    </source>
</evidence>
<proteinExistence type="predicted"/>
<keyword evidence="4" id="KW-0175">Coiled coil</keyword>
<evidence type="ECO:0000259" key="6">
    <source>
        <dbReference type="PROSITE" id="PS50112"/>
    </source>
</evidence>
<evidence type="ECO:0000256" key="2">
    <source>
        <dbReference type="ARBA" id="ARBA00012438"/>
    </source>
</evidence>
<dbReference type="Gene3D" id="3.30.565.10">
    <property type="entry name" value="Histidine kinase-like ATPase, C-terminal domain"/>
    <property type="match status" value="1"/>
</dbReference>
<dbReference type="InterPro" id="IPR035965">
    <property type="entry name" value="PAS-like_dom_sf"/>
</dbReference>
<dbReference type="PROSITE" id="PS50109">
    <property type="entry name" value="HIS_KIN"/>
    <property type="match status" value="1"/>
</dbReference>
<name>A0ABV0GL00_9BURK</name>
<dbReference type="InterPro" id="IPR005467">
    <property type="entry name" value="His_kinase_dom"/>
</dbReference>
<reference evidence="8 9" key="1">
    <citation type="submission" date="2024-05" db="EMBL/GenBank/DDBJ databases">
        <title>Roseateles sp. 2.12 16S ribosomal RNA gene Genome sequencing and assembly.</title>
        <authorList>
            <person name="Woo H."/>
        </authorList>
    </citation>
    <scope>NUCLEOTIDE SEQUENCE [LARGE SCALE GENOMIC DNA]</scope>
    <source>
        <strain evidence="8 9">2.12</strain>
    </source>
</reference>
<dbReference type="InterPro" id="IPR004358">
    <property type="entry name" value="Sig_transdc_His_kin-like_C"/>
</dbReference>
<dbReference type="PANTHER" id="PTHR43065:SF50">
    <property type="entry name" value="HISTIDINE KINASE"/>
    <property type="match status" value="1"/>
</dbReference>
<protein>
    <recommendedName>
        <fullName evidence="2">histidine kinase</fullName>
        <ecNumber evidence="2">2.7.13.3</ecNumber>
    </recommendedName>
</protein>
<dbReference type="RefSeq" id="WP_347613279.1">
    <property type="nucleotide sequence ID" value="NZ_JBDPZC010000017.1"/>
</dbReference>
<dbReference type="PROSITE" id="PS50113">
    <property type="entry name" value="PAC"/>
    <property type="match status" value="1"/>
</dbReference>
<sequence>MSDVLPPLFVAALEAVSTPTLVHAGAQVLHANASMQRLLGFDLETLQGMRFDAWASEQTRAALFDYGQRCLHELGELPSAEAEAVTASGAIRYLELHARQVRLDEQVLAVTTCQDLSDMRHVQSSLLDVGRVLHQIIENSPVATFVLNAEHRVTQWNAACTKLTGIEMVDLLMGDKEPWQAFYKWPRPLLADLIIDGTVSETAQTAEGERCQASLLIPGAFEAERFFPQMGEHGRWLYLTAAPLTDAQGRVVGAIETLQDVTARRQAEEQVRRHRQELEELVAERTAELLGMHHELEAFLENASVGIITTSRQRITRANKKFAEMFEFGSESPLDHDSVELFTSKESYDSLGAVAYPLLSRGESLLHEMEMCTRRGNRIWVQMIAYVADPQNTQAGTWWLLQDRTEVRRVQAELQQNFERMKETNARLEEAQNQLLQSEKMASIGQLAAGVAHEINNPIGFVSSNVGTLRRYVEGMFRLLEHYEHVDRAPLPAELRQAIEKERAELDIEFLKEDLPQLLDESDEGLTRVKKIVQDLKDFSRVDQSDWQDADLNAGLDSTLNVVMNEVKYKAEVVKRYQPLATVRCRAAQLNQVFMNLIVNAAHAITGRGVITLSTRQEGDWVCVSVQDTGSGMSEATQRRIFEPFFTTKPVGRGTGLGLSLSFSIVKKHGGRIEVESRQGEGSCFSVWIPIAGPADAGDEASRAPAA</sequence>
<dbReference type="CDD" id="cd00082">
    <property type="entry name" value="HisKA"/>
    <property type="match status" value="1"/>
</dbReference>
<dbReference type="PROSITE" id="PS50112">
    <property type="entry name" value="PAS"/>
    <property type="match status" value="1"/>
</dbReference>
<dbReference type="SUPFAM" id="SSF55874">
    <property type="entry name" value="ATPase domain of HSP90 chaperone/DNA topoisomerase II/histidine kinase"/>
    <property type="match status" value="1"/>
</dbReference>
<dbReference type="Pfam" id="PF08448">
    <property type="entry name" value="PAS_4"/>
    <property type="match status" value="2"/>
</dbReference>
<feature type="domain" description="PAC" evidence="7">
    <location>
        <begin position="221"/>
        <end position="273"/>
    </location>
</feature>
<feature type="coiled-coil region" evidence="4">
    <location>
        <begin position="407"/>
        <end position="441"/>
    </location>
</feature>
<dbReference type="InterPro" id="IPR000700">
    <property type="entry name" value="PAS-assoc_C"/>
</dbReference>
<dbReference type="PRINTS" id="PR00344">
    <property type="entry name" value="BCTRLSENSOR"/>
</dbReference>